<dbReference type="SUPFAM" id="SSF52540">
    <property type="entry name" value="P-loop containing nucleoside triphosphate hydrolases"/>
    <property type="match status" value="1"/>
</dbReference>
<dbReference type="PANTHER" id="PTHR13779:SF7">
    <property type="entry name" value="ATPASE WRNIP1"/>
    <property type="match status" value="1"/>
</dbReference>
<dbReference type="InterPro" id="IPR032423">
    <property type="entry name" value="AAA_assoc_2"/>
</dbReference>
<keyword evidence="4" id="KW-0547">Nucleotide-binding</keyword>
<gene>
    <name evidence="7" type="ORF">CCGE525_08875</name>
</gene>
<sequence length="438" mass="48913">MSDDLFAPRIPEEVANRRPLADRLRPQTLADVTGQPHLTGEDGALRRMIDSGSLGSMIFWGPPGTGKTTVARLLSGEAGLAFEQISAIFSGVADLKKVFEAARLRRMDGRQTLLFVDEIHRFNRAQQDSFLPVMEDGTVILVGATTENPSFELNAALLSRARVLTFRSHDEESLEELLRRAEKVEGRPLPLTEDARASLIRMADGDGRSVLTLAEEVWRAARKDELFDPDALIKIVQRRAPVYDKAQDGHYNLISALHKSVRGSDPDAALYYLARMFDAGEDPLYLGRRLVRMAVEDIGLADPQALVICNAAKDAYNYLGSPEGELALAEACVYLATAPKSNAVYTAFKAATQAAKQNGSLLPPKHILNAPTKLMRTEGYGDGYRYDHDEPDAFSGQNYFPEKMGRQTFYDPPERGFEREIRKRLDWWSKLRKERGER</sequence>
<dbReference type="Proteomes" id="UP000282195">
    <property type="component" value="Chromosome"/>
</dbReference>
<dbReference type="GO" id="GO:0016887">
    <property type="term" value="F:ATP hydrolysis activity"/>
    <property type="evidence" value="ECO:0007669"/>
    <property type="project" value="InterPro"/>
</dbReference>
<dbReference type="OrthoDB" id="9778364at2"/>
<dbReference type="GO" id="GO:0000731">
    <property type="term" value="P:DNA synthesis involved in DNA repair"/>
    <property type="evidence" value="ECO:0007669"/>
    <property type="project" value="TreeGrafter"/>
</dbReference>
<organism evidence="7 8">
    <name type="scientific">Rhizobium jaguaris</name>
    <dbReference type="NCBI Taxonomy" id="1312183"/>
    <lineage>
        <taxon>Bacteria</taxon>
        <taxon>Pseudomonadati</taxon>
        <taxon>Pseudomonadota</taxon>
        <taxon>Alphaproteobacteria</taxon>
        <taxon>Hyphomicrobiales</taxon>
        <taxon>Rhizobiaceae</taxon>
        <taxon>Rhizobium/Agrobacterium group</taxon>
        <taxon>Rhizobium</taxon>
    </lineage>
</organism>
<dbReference type="Pfam" id="PF16193">
    <property type="entry name" value="AAA_assoc_2"/>
    <property type="match status" value="1"/>
</dbReference>
<comment type="function">
    <text evidence="1">DNA-dependent ATPase that plays important roles in cellular responses to stalled DNA replication processes.</text>
</comment>
<dbReference type="InterPro" id="IPR027417">
    <property type="entry name" value="P-loop_NTPase"/>
</dbReference>
<dbReference type="Gene3D" id="1.10.3710.10">
    <property type="entry name" value="DNA polymerase III clamp loader subunits, C-terminal domain"/>
    <property type="match status" value="1"/>
</dbReference>
<dbReference type="Gene3D" id="3.40.50.300">
    <property type="entry name" value="P-loop containing nucleotide triphosphate hydrolases"/>
    <property type="match status" value="1"/>
</dbReference>
<name>A0A387FKQ8_9HYPH</name>
<dbReference type="EMBL" id="CP032694">
    <property type="protein sequence ID" value="AYG58903.1"/>
    <property type="molecule type" value="Genomic_DNA"/>
</dbReference>
<comment type="similarity">
    <text evidence="2">Belongs to the AAA ATPase family. RarA/MGS1/WRNIP1 subfamily.</text>
</comment>
<dbReference type="InterPro" id="IPR021886">
    <property type="entry name" value="MgsA_C"/>
</dbReference>
<dbReference type="SMART" id="SM00382">
    <property type="entry name" value="AAA"/>
    <property type="match status" value="1"/>
</dbReference>
<evidence type="ECO:0000256" key="4">
    <source>
        <dbReference type="ARBA" id="ARBA00022741"/>
    </source>
</evidence>
<dbReference type="InterPro" id="IPR003959">
    <property type="entry name" value="ATPase_AAA_core"/>
</dbReference>
<dbReference type="GO" id="GO:0008047">
    <property type="term" value="F:enzyme activator activity"/>
    <property type="evidence" value="ECO:0007669"/>
    <property type="project" value="TreeGrafter"/>
</dbReference>
<dbReference type="InterPro" id="IPR003593">
    <property type="entry name" value="AAA+_ATPase"/>
</dbReference>
<evidence type="ECO:0000259" key="6">
    <source>
        <dbReference type="SMART" id="SM00382"/>
    </source>
</evidence>
<dbReference type="InterPro" id="IPR008921">
    <property type="entry name" value="DNA_pol3_clamp-load_cplx_C"/>
</dbReference>
<dbReference type="GO" id="GO:0017116">
    <property type="term" value="F:single-stranded DNA helicase activity"/>
    <property type="evidence" value="ECO:0007669"/>
    <property type="project" value="TreeGrafter"/>
</dbReference>
<dbReference type="FunFam" id="1.20.272.10:FF:000001">
    <property type="entry name" value="Putative AAA family ATPase"/>
    <property type="match status" value="1"/>
</dbReference>
<dbReference type="SUPFAM" id="SSF48019">
    <property type="entry name" value="post-AAA+ oligomerization domain-like"/>
    <property type="match status" value="1"/>
</dbReference>
<keyword evidence="5" id="KW-0067">ATP-binding</keyword>
<accession>A0A387FKQ8</accession>
<evidence type="ECO:0000256" key="1">
    <source>
        <dbReference type="ARBA" id="ARBA00002393"/>
    </source>
</evidence>
<reference evidence="7 8" key="1">
    <citation type="submission" date="2018-10" db="EMBL/GenBank/DDBJ databases">
        <title>Rhizobium etli, R. leguminosarum and a new Rhizobium genospecies from Phaseolus dumosus.</title>
        <authorList>
            <person name="Ramirez-Puebla S.T."/>
            <person name="Rogel-Hernandez M.A."/>
            <person name="Guerrero G."/>
            <person name="Ormeno-Orrillo E."/>
            <person name="Martinez-Romero J.C."/>
            <person name="Negrete-Yankelevich S."/>
            <person name="Martinez-Romero E."/>
        </authorList>
    </citation>
    <scope>NUCLEOTIDE SEQUENCE [LARGE SCALE GENOMIC DNA]</scope>
    <source>
        <strain evidence="7 8">CCGE525</strain>
    </source>
</reference>
<evidence type="ECO:0000313" key="7">
    <source>
        <dbReference type="EMBL" id="AYG58903.1"/>
    </source>
</evidence>
<dbReference type="GO" id="GO:0005524">
    <property type="term" value="F:ATP binding"/>
    <property type="evidence" value="ECO:0007669"/>
    <property type="project" value="UniProtKB-KW"/>
</dbReference>
<dbReference type="InterPro" id="IPR051314">
    <property type="entry name" value="AAA_ATPase_RarA/MGS1/WRNIP1"/>
</dbReference>
<feature type="domain" description="AAA+ ATPase" evidence="6">
    <location>
        <begin position="53"/>
        <end position="169"/>
    </location>
</feature>
<protein>
    <recommendedName>
        <fullName evidence="3">Replication-associated recombination protein A</fullName>
    </recommendedName>
</protein>
<dbReference type="FunFam" id="3.40.50.300:FF:000345">
    <property type="entry name" value="AAA family ATPase"/>
    <property type="match status" value="1"/>
</dbReference>
<evidence type="ECO:0000256" key="5">
    <source>
        <dbReference type="ARBA" id="ARBA00022840"/>
    </source>
</evidence>
<proteinExistence type="inferred from homology"/>
<dbReference type="CDD" id="cd00009">
    <property type="entry name" value="AAA"/>
    <property type="match status" value="1"/>
</dbReference>
<keyword evidence="8" id="KW-1185">Reference proteome</keyword>
<evidence type="ECO:0000256" key="3">
    <source>
        <dbReference type="ARBA" id="ARBA00020776"/>
    </source>
</evidence>
<dbReference type="Pfam" id="PF12002">
    <property type="entry name" value="MgsA_C"/>
    <property type="match status" value="1"/>
</dbReference>
<dbReference type="Gene3D" id="1.20.272.10">
    <property type="match status" value="1"/>
</dbReference>
<dbReference type="GO" id="GO:0006261">
    <property type="term" value="P:DNA-templated DNA replication"/>
    <property type="evidence" value="ECO:0007669"/>
    <property type="project" value="TreeGrafter"/>
</dbReference>
<dbReference type="GO" id="GO:0003677">
    <property type="term" value="F:DNA binding"/>
    <property type="evidence" value="ECO:0007669"/>
    <property type="project" value="InterPro"/>
</dbReference>
<dbReference type="RefSeq" id="WP_120703937.1">
    <property type="nucleotide sequence ID" value="NZ_CP032694.1"/>
</dbReference>
<dbReference type="FunFam" id="1.10.3710.10:FF:000004">
    <property type="entry name" value="Putative ATPase, AAA family"/>
    <property type="match status" value="1"/>
</dbReference>
<dbReference type="KEGG" id="rjg:CCGE525_08875"/>
<dbReference type="Pfam" id="PF00004">
    <property type="entry name" value="AAA"/>
    <property type="match status" value="1"/>
</dbReference>
<evidence type="ECO:0000256" key="2">
    <source>
        <dbReference type="ARBA" id="ARBA00008959"/>
    </source>
</evidence>
<evidence type="ECO:0000313" key="8">
    <source>
        <dbReference type="Proteomes" id="UP000282195"/>
    </source>
</evidence>
<dbReference type="AlphaFoldDB" id="A0A387FKQ8"/>
<dbReference type="PANTHER" id="PTHR13779">
    <property type="entry name" value="WERNER HELICASE-INTERACTING PROTEIN 1 FAMILY MEMBER"/>
    <property type="match status" value="1"/>
</dbReference>
<dbReference type="CDD" id="cd18139">
    <property type="entry name" value="HLD_clamp_RarA"/>
    <property type="match status" value="1"/>
</dbReference>